<feature type="region of interest" description="Disordered" evidence="1">
    <location>
        <begin position="126"/>
        <end position="154"/>
    </location>
</feature>
<gene>
    <name evidence="2" type="ORF">SAMN05421854_13025</name>
</gene>
<evidence type="ECO:0000256" key="1">
    <source>
        <dbReference type="SAM" id="MobiDB-lite"/>
    </source>
</evidence>
<dbReference type="Proteomes" id="UP000199137">
    <property type="component" value="Unassembled WGS sequence"/>
</dbReference>
<organism evidence="2 3">
    <name type="scientific">Amycolatopsis rubida</name>
    <dbReference type="NCBI Taxonomy" id="112413"/>
    <lineage>
        <taxon>Bacteria</taxon>
        <taxon>Bacillati</taxon>
        <taxon>Actinomycetota</taxon>
        <taxon>Actinomycetes</taxon>
        <taxon>Pseudonocardiales</taxon>
        <taxon>Pseudonocardiaceae</taxon>
        <taxon>Amycolatopsis</taxon>
    </lineage>
</organism>
<accession>A0A1I6BKV7</accession>
<dbReference type="EMBL" id="FOWC01000030">
    <property type="protein sequence ID" value="SFQ81575.1"/>
    <property type="molecule type" value="Genomic_DNA"/>
</dbReference>
<sequence length="237" mass="25452">MAGSVSAPGARPATTRAAMTRSRSSARSARLRATALRTPTRPPASVERSKMTWPRSPTGSALAAICRTPAPTAAWRTPVASQRLIRALSARERLIATLTSRRRSPKTTALVRLTQAPIAAKGQLPLRQSSGSRLSATTAPIASRRQPATTSCCRQKTPVVTQRQLRAIAAFSRQPVTPTCRDRKPAASVPAVAQWRIRAAFTMQHHLTTPNPNNRKATASPPLATQRRTLGPIAVKP</sequence>
<proteinExistence type="predicted"/>
<evidence type="ECO:0000313" key="3">
    <source>
        <dbReference type="Proteomes" id="UP000199137"/>
    </source>
</evidence>
<reference evidence="2 3" key="1">
    <citation type="submission" date="2016-10" db="EMBL/GenBank/DDBJ databases">
        <authorList>
            <person name="de Groot N.N."/>
        </authorList>
    </citation>
    <scope>NUCLEOTIDE SEQUENCE [LARGE SCALE GENOMIC DNA]</scope>
    <source>
        <strain evidence="2 3">DSM 44637</strain>
    </source>
</reference>
<feature type="compositionally biased region" description="Low complexity" evidence="1">
    <location>
        <begin position="1"/>
        <end position="45"/>
    </location>
</feature>
<protein>
    <submittedName>
        <fullName evidence="2">Uncharacterized protein</fullName>
    </submittedName>
</protein>
<evidence type="ECO:0000313" key="2">
    <source>
        <dbReference type="EMBL" id="SFQ81575.1"/>
    </source>
</evidence>
<name>A0A1I6BKV7_9PSEU</name>
<feature type="region of interest" description="Disordered" evidence="1">
    <location>
        <begin position="1"/>
        <end position="57"/>
    </location>
</feature>
<dbReference type="AlphaFoldDB" id="A0A1I6BKV7"/>